<dbReference type="PANTHER" id="PTHR13847">
    <property type="entry name" value="SARCOSINE DEHYDROGENASE-RELATED"/>
    <property type="match status" value="1"/>
</dbReference>
<dbReference type="InterPro" id="IPR036188">
    <property type="entry name" value="FAD/NAD-bd_sf"/>
</dbReference>
<dbReference type="GO" id="GO:0005737">
    <property type="term" value="C:cytoplasm"/>
    <property type="evidence" value="ECO:0007669"/>
    <property type="project" value="TreeGrafter"/>
</dbReference>
<proteinExistence type="predicted"/>
<dbReference type="Gramene" id="OMERI07G17020.1">
    <property type="protein sequence ID" value="OMERI07G17020.1"/>
    <property type="gene ID" value="OMERI07G17020"/>
</dbReference>
<dbReference type="eggNOG" id="KOG2852">
    <property type="taxonomic scope" value="Eukaryota"/>
</dbReference>
<dbReference type="STRING" id="40149.A0A0E0EDR5"/>
<dbReference type="AlphaFoldDB" id="A0A0E0EDR5"/>
<feature type="domain" description="FAD dependent oxidoreductase" evidence="1">
    <location>
        <begin position="10"/>
        <end position="102"/>
    </location>
</feature>
<dbReference type="Proteomes" id="UP000008021">
    <property type="component" value="Chromosome 7"/>
</dbReference>
<sequence>MATSPAPARRVVICGGGVVRACMAYFFSTHPTSPTIPTLIEKSSPACAASGKAAGFLSLDRCGTTPALFALARASFALHRYLAATLDSESAYGFRPIHTLSICLPTHPDPAAAACPPPHPKLLKV</sequence>
<reference evidence="2" key="2">
    <citation type="submission" date="2018-05" db="EMBL/GenBank/DDBJ databases">
        <title>OmerRS3 (Oryza meridionalis Reference Sequence Version 3).</title>
        <authorList>
            <person name="Zhang J."/>
            <person name="Kudrna D."/>
            <person name="Lee S."/>
            <person name="Talag J."/>
            <person name="Welchert J."/>
            <person name="Wing R.A."/>
        </authorList>
    </citation>
    <scope>NUCLEOTIDE SEQUENCE [LARGE SCALE GENOMIC DNA]</scope>
    <source>
        <strain evidence="2">cv. OR44</strain>
    </source>
</reference>
<keyword evidence="3" id="KW-1185">Reference proteome</keyword>
<dbReference type="HOGENOM" id="CLU_1996264_0_0_1"/>
<name>A0A0E0EDR5_9ORYZ</name>
<accession>A0A0E0EDR5</accession>
<dbReference type="InterPro" id="IPR006076">
    <property type="entry name" value="FAD-dep_OxRdtase"/>
</dbReference>
<dbReference type="Gene3D" id="3.50.50.60">
    <property type="entry name" value="FAD/NAD(P)-binding domain"/>
    <property type="match status" value="1"/>
</dbReference>
<dbReference type="EnsemblPlants" id="OMERI07G17020.1">
    <property type="protein sequence ID" value="OMERI07G17020.1"/>
    <property type="gene ID" value="OMERI07G17020"/>
</dbReference>
<organism evidence="2">
    <name type="scientific">Oryza meridionalis</name>
    <dbReference type="NCBI Taxonomy" id="40149"/>
    <lineage>
        <taxon>Eukaryota</taxon>
        <taxon>Viridiplantae</taxon>
        <taxon>Streptophyta</taxon>
        <taxon>Embryophyta</taxon>
        <taxon>Tracheophyta</taxon>
        <taxon>Spermatophyta</taxon>
        <taxon>Magnoliopsida</taxon>
        <taxon>Liliopsida</taxon>
        <taxon>Poales</taxon>
        <taxon>Poaceae</taxon>
        <taxon>BOP clade</taxon>
        <taxon>Oryzoideae</taxon>
        <taxon>Oryzeae</taxon>
        <taxon>Oryzinae</taxon>
        <taxon>Oryza</taxon>
    </lineage>
</organism>
<protein>
    <recommendedName>
        <fullName evidence="1">FAD dependent oxidoreductase domain-containing protein</fullName>
    </recommendedName>
</protein>
<dbReference type="SUPFAM" id="SSF51905">
    <property type="entry name" value="FAD/NAD(P)-binding domain"/>
    <property type="match status" value="1"/>
</dbReference>
<evidence type="ECO:0000313" key="2">
    <source>
        <dbReference type="EnsemblPlants" id="OMERI07G17020.1"/>
    </source>
</evidence>
<evidence type="ECO:0000259" key="1">
    <source>
        <dbReference type="Pfam" id="PF01266"/>
    </source>
</evidence>
<dbReference type="Pfam" id="PF01266">
    <property type="entry name" value="DAO"/>
    <property type="match status" value="1"/>
</dbReference>
<dbReference type="PANTHER" id="PTHR13847:SF150">
    <property type="entry name" value="OXIDOREDUCTASE TDA3-RELATED"/>
    <property type="match status" value="1"/>
</dbReference>
<reference evidence="2" key="1">
    <citation type="submission" date="2015-04" db="UniProtKB">
        <authorList>
            <consortium name="EnsemblPlants"/>
        </authorList>
    </citation>
    <scope>IDENTIFICATION</scope>
</reference>
<evidence type="ECO:0000313" key="3">
    <source>
        <dbReference type="Proteomes" id="UP000008021"/>
    </source>
</evidence>